<evidence type="ECO:0000313" key="4">
    <source>
        <dbReference type="Proteomes" id="UP000599437"/>
    </source>
</evidence>
<dbReference type="SUPFAM" id="SSF52972">
    <property type="entry name" value="ITPase-like"/>
    <property type="match status" value="1"/>
</dbReference>
<dbReference type="InterPro" id="IPR002637">
    <property type="entry name" value="RdgB/HAM1"/>
</dbReference>
<comment type="caution">
    <text evidence="3">The sequence shown here is derived from an EMBL/GenBank/DDBJ whole genome shotgun (WGS) entry which is preliminary data.</text>
</comment>
<name>A0ABQ3DWF2_9ACTN</name>
<keyword evidence="2" id="KW-0378">Hydrolase</keyword>
<dbReference type="PANTHER" id="PTHR11067">
    <property type="entry name" value="INOSINE TRIPHOSPHATE PYROPHOSPHATASE/HAM1 PROTEIN"/>
    <property type="match status" value="1"/>
</dbReference>
<evidence type="ECO:0000256" key="1">
    <source>
        <dbReference type="ARBA" id="ARBA00008023"/>
    </source>
</evidence>
<proteinExistence type="inferred from homology"/>
<reference evidence="4" key="1">
    <citation type="journal article" date="2019" name="Int. J. Syst. Evol. Microbiol.">
        <title>The Global Catalogue of Microorganisms (GCM) 10K type strain sequencing project: providing services to taxonomists for standard genome sequencing and annotation.</title>
        <authorList>
            <consortium name="The Broad Institute Genomics Platform"/>
            <consortium name="The Broad Institute Genome Sequencing Center for Infectious Disease"/>
            <person name="Wu L."/>
            <person name="Ma J."/>
        </authorList>
    </citation>
    <scope>NUCLEOTIDE SEQUENCE [LARGE SCALE GENOMIC DNA]</scope>
    <source>
        <strain evidence="4">JCM 4737</strain>
    </source>
</reference>
<dbReference type="Gene3D" id="3.90.950.10">
    <property type="match status" value="1"/>
</dbReference>
<dbReference type="PANTHER" id="PTHR11067:SF9">
    <property type="entry name" value="INOSINE TRIPHOSPHATE PYROPHOSPHATASE"/>
    <property type="match status" value="1"/>
</dbReference>
<dbReference type="CDD" id="cd00515">
    <property type="entry name" value="HAM1"/>
    <property type="match status" value="1"/>
</dbReference>
<evidence type="ECO:0000256" key="2">
    <source>
        <dbReference type="ARBA" id="ARBA00022801"/>
    </source>
</evidence>
<sequence>MSLDLPEFQELDVTKVAERKAAMAFAELRRPVMVDDSGLVIAAWNGLPGALVSWFLDSVGNVGLIRMMAGWPDRSAQVVTAIGYCDEGGTQVFVGTVEGKIAPEEAGSNGFGYDPIFIPGGHDQTFAQLSDDEKDAISMRRRALDKARSALKL</sequence>
<accession>A0ABQ3DWF2</accession>
<gene>
    <name evidence="3" type="primary">rdgB</name>
    <name evidence="3" type="ORF">GCM10010346_47140</name>
</gene>
<dbReference type="Pfam" id="PF01725">
    <property type="entry name" value="Ham1p_like"/>
    <property type="match status" value="1"/>
</dbReference>
<organism evidence="3 4">
    <name type="scientific">Streptomyces chryseus</name>
    <dbReference type="NCBI Taxonomy" id="68186"/>
    <lineage>
        <taxon>Bacteria</taxon>
        <taxon>Bacillati</taxon>
        <taxon>Actinomycetota</taxon>
        <taxon>Actinomycetes</taxon>
        <taxon>Kitasatosporales</taxon>
        <taxon>Streptomycetaceae</taxon>
        <taxon>Streptomyces</taxon>
    </lineage>
</organism>
<protein>
    <submittedName>
        <fullName evidence="3">Non-canonical purine NTP pyrophosphatase</fullName>
    </submittedName>
</protein>
<dbReference type="InterPro" id="IPR029001">
    <property type="entry name" value="ITPase-like_fam"/>
</dbReference>
<comment type="similarity">
    <text evidence="1">Belongs to the HAM1 NTPase family.</text>
</comment>
<evidence type="ECO:0000313" key="3">
    <source>
        <dbReference type="EMBL" id="GHB17692.1"/>
    </source>
</evidence>
<keyword evidence="4" id="KW-1185">Reference proteome</keyword>
<dbReference type="EMBL" id="BMVO01000017">
    <property type="protein sequence ID" value="GHB17692.1"/>
    <property type="molecule type" value="Genomic_DNA"/>
</dbReference>
<dbReference type="Proteomes" id="UP000599437">
    <property type="component" value="Unassembled WGS sequence"/>
</dbReference>